<protein>
    <submittedName>
        <fullName evidence="1">Uncharacterized protein</fullName>
    </submittedName>
</protein>
<dbReference type="KEGG" id="ptm:GSPATT00030087001"/>
<name>A0BLN7_PARTE</name>
<gene>
    <name evidence="1" type="ORF">GSPATT00030087001</name>
</gene>
<keyword evidence="2" id="KW-1185">Reference proteome</keyword>
<dbReference type="Proteomes" id="UP000000600">
    <property type="component" value="Unassembled WGS sequence"/>
</dbReference>
<reference evidence="1 2" key="1">
    <citation type="journal article" date="2006" name="Nature">
        <title>Global trends of whole-genome duplications revealed by the ciliate Paramecium tetraurelia.</title>
        <authorList>
            <consortium name="Genoscope"/>
            <person name="Aury J.-M."/>
            <person name="Jaillon O."/>
            <person name="Duret L."/>
            <person name="Noel B."/>
            <person name="Jubin C."/>
            <person name="Porcel B.M."/>
            <person name="Segurens B."/>
            <person name="Daubin V."/>
            <person name="Anthouard V."/>
            <person name="Aiach N."/>
            <person name="Arnaiz O."/>
            <person name="Billaut A."/>
            <person name="Beisson J."/>
            <person name="Blanc I."/>
            <person name="Bouhouche K."/>
            <person name="Camara F."/>
            <person name="Duharcourt S."/>
            <person name="Guigo R."/>
            <person name="Gogendeau D."/>
            <person name="Katinka M."/>
            <person name="Keller A.-M."/>
            <person name="Kissmehl R."/>
            <person name="Klotz C."/>
            <person name="Koll F."/>
            <person name="Le Moue A."/>
            <person name="Lepere C."/>
            <person name="Malinsky S."/>
            <person name="Nowacki M."/>
            <person name="Nowak J.K."/>
            <person name="Plattner H."/>
            <person name="Poulain J."/>
            <person name="Ruiz F."/>
            <person name="Serrano V."/>
            <person name="Zagulski M."/>
            <person name="Dessen P."/>
            <person name="Betermier M."/>
            <person name="Weissenbach J."/>
            <person name="Scarpelli C."/>
            <person name="Schachter V."/>
            <person name="Sperling L."/>
            <person name="Meyer E."/>
            <person name="Cohen J."/>
            <person name="Wincker P."/>
        </authorList>
    </citation>
    <scope>NUCLEOTIDE SEQUENCE [LARGE SCALE GENOMIC DNA]</scope>
    <source>
        <strain evidence="1 2">Stock d4-2</strain>
    </source>
</reference>
<dbReference type="SUPFAM" id="SSF48371">
    <property type="entry name" value="ARM repeat"/>
    <property type="match status" value="1"/>
</dbReference>
<dbReference type="EMBL" id="CT868002">
    <property type="protein sequence ID" value="CAK59454.1"/>
    <property type="molecule type" value="Genomic_DNA"/>
</dbReference>
<dbReference type="InterPro" id="IPR016024">
    <property type="entry name" value="ARM-type_fold"/>
</dbReference>
<evidence type="ECO:0000313" key="1">
    <source>
        <dbReference type="EMBL" id="CAK59454.1"/>
    </source>
</evidence>
<dbReference type="OrthoDB" id="10282939at2759"/>
<dbReference type="GeneID" id="5012636"/>
<dbReference type="AlphaFoldDB" id="A0BLN7"/>
<evidence type="ECO:0000313" key="2">
    <source>
        <dbReference type="Proteomes" id="UP000000600"/>
    </source>
</evidence>
<organism evidence="1 2">
    <name type="scientific">Paramecium tetraurelia</name>
    <dbReference type="NCBI Taxonomy" id="5888"/>
    <lineage>
        <taxon>Eukaryota</taxon>
        <taxon>Sar</taxon>
        <taxon>Alveolata</taxon>
        <taxon>Ciliophora</taxon>
        <taxon>Intramacronucleata</taxon>
        <taxon>Oligohymenophorea</taxon>
        <taxon>Peniculida</taxon>
        <taxon>Parameciidae</taxon>
        <taxon>Paramecium</taxon>
    </lineage>
</organism>
<dbReference type="RefSeq" id="XP_001426852.1">
    <property type="nucleotide sequence ID" value="XM_001426815.1"/>
</dbReference>
<sequence length="443" mass="52646">MLLSCVYMTKDINFKWKFVARELKVCFNKRELQQCITRLRSWSNIKDLELLAQFSLECFNRREYQESKDYLKKLIHYADSETSENLKSLNTINHLKDIAQTCDSEQFCMILDIFLKICLPQCLSPQLLNQVQELQSIEIVNQFITLLQRIVYMNEIDQLIEQHNIIQYLLDITIELDDFKEWFQIIEQLCNYHSKPSLYFKNLIIPCLKLLQYDSNQVTLQVIESMCNCKTDRRGAINYLLIIPGFIDLLISNLSKSFNIISHIIEQSDDGTSKLISMDLFMKLHKLLEADQSLKTTFIYLILLICFYRTDTIIHILIESQLFYSILALDEQTLQYDDLILISRMLLYLIRKYSNESFYLYLIQKTLFINMLGQLLNKFELQEVYNNTIHSIIHMAFSQSMEFSKIFRQSILMKPVEEQLQKNKSKDANIDDKIYEFLNITYK</sequence>
<proteinExistence type="predicted"/>
<accession>A0BLN7</accession>
<dbReference type="InParanoid" id="A0BLN7"/>
<dbReference type="HOGENOM" id="CLU_614629_0_0_1"/>
<dbReference type="OMA" id="QRIVYMN"/>